<evidence type="ECO:0000256" key="4">
    <source>
        <dbReference type="PROSITE-ProRule" id="PRU00221"/>
    </source>
</evidence>
<dbReference type="GeneID" id="136798263"/>
<accession>A0A7M6DQP2</accession>
<feature type="repeat" description="WD" evidence="4">
    <location>
        <begin position="162"/>
        <end position="194"/>
    </location>
</feature>
<dbReference type="InterPro" id="IPR051246">
    <property type="entry name" value="WDR48"/>
</dbReference>
<dbReference type="PANTHER" id="PTHR19862">
    <property type="entry name" value="WD REPEAT-CONTAINING PROTEIN 48"/>
    <property type="match status" value="1"/>
</dbReference>
<dbReference type="Pfam" id="PF11816">
    <property type="entry name" value="DUF3337"/>
    <property type="match status" value="1"/>
</dbReference>
<dbReference type="Pfam" id="PF00400">
    <property type="entry name" value="WD40"/>
    <property type="match status" value="5"/>
</dbReference>
<evidence type="ECO:0000256" key="2">
    <source>
        <dbReference type="ARBA" id="ARBA00022574"/>
    </source>
</evidence>
<dbReference type="InterPro" id="IPR019775">
    <property type="entry name" value="WD40_repeat_CS"/>
</dbReference>
<evidence type="ECO:0008006" key="8">
    <source>
        <dbReference type="Google" id="ProtNLM"/>
    </source>
</evidence>
<keyword evidence="2 4" id="KW-0853">WD repeat</keyword>
<name>A0A7M6DQP2_9CNID</name>
<comment type="similarity">
    <text evidence="1">Belongs to the WD repeat WDR48 family.</text>
</comment>
<dbReference type="GO" id="GO:0000724">
    <property type="term" value="P:double-strand break repair via homologous recombination"/>
    <property type="evidence" value="ECO:0007669"/>
    <property type="project" value="TreeGrafter"/>
</dbReference>
<sequence length="677" mass="75817">MTTNRSGYVAKRKIVVSYTLRDEFEPQNRLGINALQFDNKVNRLFTAGRDSIIRCWNPDVEKNHFLHSFEHHTDWVNDLVLCRDGRTLLSASSDTTVKVWDAYGGFCMSTLRTHKDYVKALAYAKDRELVASGGFDKQIFLWDVNVLTALTATNNTVITSSLTGQKESIYSIAMNAAGTILVSGSTEKVLRIWDPRTCAKTMKLKGHGDNVKSVILKADGTECLSGSSDGTVRLWSIGQQRCIATYKFHDAGVWSLIADDNFNYFYSSGKDKRIFYTDLNMDENPTFLFEESHPVLSMKLVHSQPQSMLWVATTNSHLNCWPVGNPPVLLDDIDLESSKPLVEKPCKTIKGSTGIRQIHTCSNKRYVLTKDSNDNVALWDVLKAVKLTDFGKINYEDECMKRKEMVHVPNWFTVDAKTGMLNVTLDESDCFSSWMVTEDVPALPMEDPKKVIGDSRFINYGVLLLRALLAHWPESQYTPVADEASPGTNEETLAPGPDVHSDIGSKSSPCNGFFSLPSHTPLVFGEGGGCGRTYFRLLVGDAVGENECAILSETVPPWVHEVVVKKASPKFTKITFLLVPLSNGSKNNKRDRLTASDMIHVKKVMEHVYEKIVLSDNGNNSNNSEKMPPEELSALAESKVEIHCNDMYLDPKMDLRTIRSFIWKSSSDLVLQYKISK</sequence>
<feature type="repeat" description="WD" evidence="4">
    <location>
        <begin position="204"/>
        <end position="245"/>
    </location>
</feature>
<dbReference type="InterPro" id="IPR001680">
    <property type="entry name" value="WD40_rpt"/>
</dbReference>
<dbReference type="InterPro" id="IPR036322">
    <property type="entry name" value="WD40_repeat_dom_sf"/>
</dbReference>
<dbReference type="SMART" id="SM00320">
    <property type="entry name" value="WD40"/>
    <property type="match status" value="8"/>
</dbReference>
<dbReference type="PROSITE" id="PS50294">
    <property type="entry name" value="WD_REPEATS_REGION"/>
    <property type="match status" value="4"/>
</dbReference>
<dbReference type="CDD" id="cd00200">
    <property type="entry name" value="WD40"/>
    <property type="match status" value="1"/>
</dbReference>
<dbReference type="InterPro" id="IPR020472">
    <property type="entry name" value="WD40_PAC1"/>
</dbReference>
<dbReference type="PANTHER" id="PTHR19862:SF14">
    <property type="entry name" value="WD REPEAT-CONTAINING PROTEIN 48"/>
    <property type="match status" value="1"/>
</dbReference>
<dbReference type="AlphaFoldDB" id="A0A7M6DQP2"/>
<feature type="region of interest" description="Disordered" evidence="5">
    <location>
        <begin position="479"/>
        <end position="501"/>
    </location>
</feature>
<feature type="repeat" description="WD" evidence="4">
    <location>
        <begin position="69"/>
        <end position="101"/>
    </location>
</feature>
<evidence type="ECO:0000256" key="1">
    <source>
        <dbReference type="ARBA" id="ARBA00006917"/>
    </source>
</evidence>
<keyword evidence="3" id="KW-0677">Repeat</keyword>
<dbReference type="GO" id="GO:0043130">
    <property type="term" value="F:ubiquitin binding"/>
    <property type="evidence" value="ECO:0007669"/>
    <property type="project" value="TreeGrafter"/>
</dbReference>
<evidence type="ECO:0000313" key="7">
    <source>
        <dbReference type="Proteomes" id="UP000594262"/>
    </source>
</evidence>
<reference evidence="6" key="1">
    <citation type="submission" date="2021-01" db="UniProtKB">
        <authorList>
            <consortium name="EnsemblMetazoa"/>
        </authorList>
    </citation>
    <scope>IDENTIFICATION</scope>
</reference>
<dbReference type="Gene3D" id="2.130.10.10">
    <property type="entry name" value="YVTN repeat-like/Quinoprotein amine dehydrogenase"/>
    <property type="match status" value="2"/>
</dbReference>
<dbReference type="PRINTS" id="PR00320">
    <property type="entry name" value="GPROTEINBRPT"/>
</dbReference>
<dbReference type="SUPFAM" id="SSF50978">
    <property type="entry name" value="WD40 repeat-like"/>
    <property type="match status" value="1"/>
</dbReference>
<dbReference type="InterPro" id="IPR015943">
    <property type="entry name" value="WD40/YVTN_repeat-like_dom_sf"/>
</dbReference>
<evidence type="ECO:0000256" key="3">
    <source>
        <dbReference type="ARBA" id="ARBA00022737"/>
    </source>
</evidence>
<keyword evidence="7" id="KW-1185">Reference proteome</keyword>
<dbReference type="RefSeq" id="XP_066910943.1">
    <property type="nucleotide sequence ID" value="XM_067054842.1"/>
</dbReference>
<organism evidence="6 7">
    <name type="scientific">Clytia hemisphaerica</name>
    <dbReference type="NCBI Taxonomy" id="252671"/>
    <lineage>
        <taxon>Eukaryota</taxon>
        <taxon>Metazoa</taxon>
        <taxon>Cnidaria</taxon>
        <taxon>Hydrozoa</taxon>
        <taxon>Hydroidolina</taxon>
        <taxon>Leptothecata</taxon>
        <taxon>Obeliida</taxon>
        <taxon>Clytiidae</taxon>
        <taxon>Clytia</taxon>
    </lineage>
</organism>
<dbReference type="Proteomes" id="UP000594262">
    <property type="component" value="Unplaced"/>
</dbReference>
<evidence type="ECO:0000256" key="5">
    <source>
        <dbReference type="SAM" id="MobiDB-lite"/>
    </source>
</evidence>
<proteinExistence type="inferred from homology"/>
<dbReference type="PROSITE" id="PS00678">
    <property type="entry name" value="WD_REPEATS_1"/>
    <property type="match status" value="1"/>
</dbReference>
<dbReference type="EnsemblMetazoa" id="CLYHEMT022538.1">
    <property type="protein sequence ID" value="CLYHEMP022538.1"/>
    <property type="gene ID" value="CLYHEMG022538"/>
</dbReference>
<protein>
    <recommendedName>
        <fullName evidence="8">WD repeat-containing protein 48 homolog</fullName>
    </recommendedName>
</protein>
<dbReference type="PROSITE" id="PS50082">
    <property type="entry name" value="WD_REPEATS_2"/>
    <property type="match status" value="4"/>
</dbReference>
<feature type="repeat" description="WD" evidence="4">
    <location>
        <begin position="111"/>
        <end position="152"/>
    </location>
</feature>
<dbReference type="CDD" id="cd17041">
    <property type="entry name" value="Ubl_WDR48"/>
    <property type="match status" value="1"/>
</dbReference>
<dbReference type="InterPro" id="IPR021772">
    <property type="entry name" value="WDR48/Bun107"/>
</dbReference>
<evidence type="ECO:0000313" key="6">
    <source>
        <dbReference type="EnsemblMetazoa" id="CLYHEMP022538.1"/>
    </source>
</evidence>
<dbReference type="OrthoDB" id="2421129at2759"/>